<feature type="domain" description="Stress-response A/B barrel" evidence="3">
    <location>
        <begin position="37"/>
        <end position="131"/>
    </location>
</feature>
<gene>
    <name evidence="4" type="ORF">DYU11_25575</name>
</gene>
<keyword evidence="5" id="KW-1185">Reference proteome</keyword>
<evidence type="ECO:0000313" key="5">
    <source>
        <dbReference type="Proteomes" id="UP000283523"/>
    </source>
</evidence>
<reference evidence="4 5" key="1">
    <citation type="submission" date="2018-08" db="EMBL/GenBank/DDBJ databases">
        <title>Fibrisoma montanum sp. nov., isolated from Danxia mountain soil.</title>
        <authorList>
            <person name="Huang Y."/>
        </authorList>
    </citation>
    <scope>NUCLEOTIDE SEQUENCE [LARGE SCALE GENOMIC DNA]</scope>
    <source>
        <strain evidence="4 5">HYT19</strain>
    </source>
</reference>
<protein>
    <submittedName>
        <fullName evidence="4">Dabb family protein</fullName>
    </submittedName>
</protein>
<dbReference type="RefSeq" id="WP_119670572.1">
    <property type="nucleotide sequence ID" value="NZ_QXED01000008.1"/>
</dbReference>
<organism evidence="4 5">
    <name type="scientific">Fibrisoma montanum</name>
    <dbReference type="NCBI Taxonomy" id="2305895"/>
    <lineage>
        <taxon>Bacteria</taxon>
        <taxon>Pseudomonadati</taxon>
        <taxon>Bacteroidota</taxon>
        <taxon>Cytophagia</taxon>
        <taxon>Cytophagales</taxon>
        <taxon>Spirosomataceae</taxon>
        <taxon>Fibrisoma</taxon>
    </lineage>
</organism>
<dbReference type="EMBL" id="QXED01000008">
    <property type="protein sequence ID" value="RIV19468.1"/>
    <property type="molecule type" value="Genomic_DNA"/>
</dbReference>
<comment type="subunit">
    <text evidence="1">Homodimer.</text>
</comment>
<keyword evidence="2" id="KW-0732">Signal</keyword>
<accession>A0A418M198</accession>
<dbReference type="Pfam" id="PF07876">
    <property type="entry name" value="Dabb"/>
    <property type="match status" value="1"/>
</dbReference>
<dbReference type="Gene3D" id="3.30.70.100">
    <property type="match status" value="1"/>
</dbReference>
<dbReference type="InterPro" id="IPR044662">
    <property type="entry name" value="HS1/DABB1-like"/>
</dbReference>
<dbReference type="PANTHER" id="PTHR33178:SF10">
    <property type="entry name" value="STRESS-RESPONSE A_B BARREL DOMAIN-CONTAINING PROTEIN"/>
    <property type="match status" value="1"/>
</dbReference>
<proteinExistence type="predicted"/>
<dbReference type="Proteomes" id="UP000283523">
    <property type="component" value="Unassembled WGS sequence"/>
</dbReference>
<comment type="caution">
    <text evidence="4">The sequence shown here is derived from an EMBL/GenBank/DDBJ whole genome shotgun (WGS) entry which is preliminary data.</text>
</comment>
<evidence type="ECO:0000259" key="3">
    <source>
        <dbReference type="PROSITE" id="PS51502"/>
    </source>
</evidence>
<feature type="chain" id="PRO_5019028648" evidence="2">
    <location>
        <begin position="21"/>
        <end position="136"/>
    </location>
</feature>
<evidence type="ECO:0000256" key="2">
    <source>
        <dbReference type="SAM" id="SignalP"/>
    </source>
</evidence>
<dbReference type="OrthoDB" id="9816070at2"/>
<dbReference type="SUPFAM" id="SSF54909">
    <property type="entry name" value="Dimeric alpha+beta barrel"/>
    <property type="match status" value="1"/>
</dbReference>
<dbReference type="InterPro" id="IPR011008">
    <property type="entry name" value="Dimeric_a/b-barrel"/>
</dbReference>
<evidence type="ECO:0000313" key="4">
    <source>
        <dbReference type="EMBL" id="RIV19468.1"/>
    </source>
</evidence>
<feature type="signal peptide" evidence="2">
    <location>
        <begin position="1"/>
        <end position="20"/>
    </location>
</feature>
<dbReference type="PANTHER" id="PTHR33178">
    <property type="match status" value="1"/>
</dbReference>
<sequence length="136" mass="15188">MKQTLVLLTVSLMLTVSSFAEPPRKPLKKSVTAATTLQHVVLFKFKPEATPEKVNEIVAAFEALPSKIKEIKSFQWGTNNSPENLNKGLTHAFILTFDNEKDRDAYLPHPAHKEFGKIVGPWLADVTVVDFTNKAK</sequence>
<name>A0A418M198_9BACT</name>
<dbReference type="AlphaFoldDB" id="A0A418M198"/>
<dbReference type="PROSITE" id="PS51502">
    <property type="entry name" value="S_R_A_B_BARREL"/>
    <property type="match status" value="1"/>
</dbReference>
<evidence type="ECO:0000256" key="1">
    <source>
        <dbReference type="ARBA" id="ARBA00011738"/>
    </source>
</evidence>
<dbReference type="InterPro" id="IPR013097">
    <property type="entry name" value="Dabb"/>
</dbReference>
<dbReference type="SMART" id="SM00886">
    <property type="entry name" value="Dabb"/>
    <property type="match status" value="1"/>
</dbReference>